<dbReference type="PANTHER" id="PTHR43199">
    <property type="entry name" value="GLUTATHIONE HYDROLASE"/>
    <property type="match status" value="1"/>
</dbReference>
<keyword evidence="4" id="KW-0865">Zymogen</keyword>
<gene>
    <name evidence="6" type="ORF">FPZ22_06150</name>
</gene>
<dbReference type="SUPFAM" id="SSF56235">
    <property type="entry name" value="N-terminal nucleophile aminohydrolases (Ntn hydrolases)"/>
    <property type="match status" value="1"/>
</dbReference>
<proteinExistence type="inferred from homology"/>
<dbReference type="Gene3D" id="1.10.246.130">
    <property type="match status" value="1"/>
</dbReference>
<dbReference type="PRINTS" id="PR01210">
    <property type="entry name" value="GGTRANSPTASE"/>
</dbReference>
<dbReference type="OrthoDB" id="5297205at2"/>
<name>A0A518N3S2_9GAMM</name>
<feature type="compositionally biased region" description="Low complexity" evidence="5">
    <location>
        <begin position="21"/>
        <end position="35"/>
    </location>
</feature>
<dbReference type="EMBL" id="CP042218">
    <property type="protein sequence ID" value="QDW66527.1"/>
    <property type="molecule type" value="Genomic_DNA"/>
</dbReference>
<evidence type="ECO:0000256" key="3">
    <source>
        <dbReference type="ARBA" id="ARBA00022801"/>
    </source>
</evidence>
<dbReference type="KEGG" id="lug:FPZ22_06150"/>
<protein>
    <submittedName>
        <fullName evidence="6">Gamma-glutamyltransferase family protein</fullName>
    </submittedName>
</protein>
<evidence type="ECO:0000256" key="4">
    <source>
        <dbReference type="ARBA" id="ARBA00023145"/>
    </source>
</evidence>
<evidence type="ECO:0000256" key="2">
    <source>
        <dbReference type="ARBA" id="ARBA00022679"/>
    </source>
</evidence>
<evidence type="ECO:0000313" key="6">
    <source>
        <dbReference type="EMBL" id="QDW66527.1"/>
    </source>
</evidence>
<dbReference type="GO" id="GO:0016740">
    <property type="term" value="F:transferase activity"/>
    <property type="evidence" value="ECO:0007669"/>
    <property type="project" value="UniProtKB-KW"/>
</dbReference>
<feature type="compositionally biased region" description="Basic and acidic residues" evidence="5">
    <location>
        <begin position="595"/>
        <end position="605"/>
    </location>
</feature>
<dbReference type="PANTHER" id="PTHR43199:SF1">
    <property type="entry name" value="GLUTATHIONE HYDROLASE PROENZYME"/>
    <property type="match status" value="1"/>
</dbReference>
<dbReference type="Proteomes" id="UP000316584">
    <property type="component" value="Chromosome"/>
</dbReference>
<dbReference type="InterPro" id="IPR029055">
    <property type="entry name" value="Ntn_hydrolases_N"/>
</dbReference>
<feature type="region of interest" description="Disordered" evidence="5">
    <location>
        <begin position="401"/>
        <end position="421"/>
    </location>
</feature>
<dbReference type="InterPro" id="IPR043137">
    <property type="entry name" value="GGT_ssub_C"/>
</dbReference>
<evidence type="ECO:0000313" key="7">
    <source>
        <dbReference type="Proteomes" id="UP000316584"/>
    </source>
</evidence>
<comment type="similarity">
    <text evidence="1">Belongs to the gamma-glutamyltransferase family.</text>
</comment>
<sequence length="605" mass="61625">MRPTIAIASRPPLPAGGPRGAGLPQRSPPLASSSLHASPATPYRAFALLLLLGLAACGTGLRETAVADAADPPQAGLVSSAHPLATEAGLEVLRRGGSAIDAAVAVQAMLGLVEPQSSGLLGGAIMLHYDAGSGRVDSWIGRERAPAGAGPDLFNDAEGRALPRAGAMLSGRATGVPGVLHALELAHAAHGALDWATLFESTALRAEQGFTVTPRLHRHIVGTFPQASAPDVVALFAGPDGTPLRVGDTFRNPAYAASLRTIAARGADALRTGPLADALLARVADPPHGARMTPADLLVDVAERSDAICRPLRARVICTAPPPASGVGLLQLMLLLDGTDIAGRGPEDPQAWLLFAEASRLMYADRDHYVGDPLFVDVPVDGLLDPGYIAARRALIGTRAAPGAPAPGRPHGAPANDADATAEPAGTSHFVVVDAAGNAVSMTTTIESYFGSGRVVGGMLLNNQLTDFSWGPGAAAANAIAPGKRPRSSMSPVIVLDRDGRFAGAIGSPGGNAIPAYVAKALVGWLYWDLPLQQAIALPNLVARGERFNGEAGAFPAPLRAALSGLGMEVVPGAGEDSGLHGVAVSRDGLQGAADPRREGQAAQP</sequence>
<evidence type="ECO:0000256" key="5">
    <source>
        <dbReference type="SAM" id="MobiDB-lite"/>
    </source>
</evidence>
<keyword evidence="7" id="KW-1185">Reference proteome</keyword>
<organism evidence="6 7">
    <name type="scientific">Luteimonas granuli</name>
    <dbReference type="NCBI Taxonomy" id="1176533"/>
    <lineage>
        <taxon>Bacteria</taxon>
        <taxon>Pseudomonadati</taxon>
        <taxon>Pseudomonadota</taxon>
        <taxon>Gammaproteobacteria</taxon>
        <taxon>Lysobacterales</taxon>
        <taxon>Lysobacteraceae</taxon>
        <taxon>Luteimonas</taxon>
    </lineage>
</organism>
<accession>A0A518N3S2</accession>
<dbReference type="InterPro" id="IPR043138">
    <property type="entry name" value="GGT_lsub"/>
</dbReference>
<dbReference type="AlphaFoldDB" id="A0A518N3S2"/>
<feature type="region of interest" description="Disordered" evidence="5">
    <location>
        <begin position="579"/>
        <end position="605"/>
    </location>
</feature>
<dbReference type="InterPro" id="IPR051792">
    <property type="entry name" value="GGT_bact"/>
</dbReference>
<dbReference type="Gene3D" id="3.60.20.40">
    <property type="match status" value="1"/>
</dbReference>
<evidence type="ECO:0000256" key="1">
    <source>
        <dbReference type="ARBA" id="ARBA00009381"/>
    </source>
</evidence>
<reference evidence="6 7" key="1">
    <citation type="submission" date="2019-07" db="EMBL/GenBank/DDBJ databases">
        <title>Full genome sequence of Luteimonas sp. Gr-4.</title>
        <authorList>
            <person name="Im W.-T."/>
        </authorList>
    </citation>
    <scope>NUCLEOTIDE SEQUENCE [LARGE SCALE GENOMIC DNA]</scope>
    <source>
        <strain evidence="6 7">Gr-4</strain>
    </source>
</reference>
<feature type="region of interest" description="Disordered" evidence="5">
    <location>
        <begin position="1"/>
        <end position="35"/>
    </location>
</feature>
<dbReference type="Pfam" id="PF01019">
    <property type="entry name" value="G_glu_transpept"/>
    <property type="match status" value="1"/>
</dbReference>
<keyword evidence="2 6" id="KW-0808">Transferase</keyword>
<dbReference type="GO" id="GO:0016787">
    <property type="term" value="F:hydrolase activity"/>
    <property type="evidence" value="ECO:0007669"/>
    <property type="project" value="UniProtKB-KW"/>
</dbReference>
<keyword evidence="3" id="KW-0378">Hydrolase</keyword>